<dbReference type="InterPro" id="IPR032710">
    <property type="entry name" value="NTF2-like_dom_sf"/>
</dbReference>
<feature type="signal peptide" evidence="1">
    <location>
        <begin position="1"/>
        <end position="22"/>
    </location>
</feature>
<dbReference type="Pfam" id="PF08332">
    <property type="entry name" value="CaMKII_AD"/>
    <property type="match status" value="1"/>
</dbReference>
<dbReference type="GO" id="GO:0004683">
    <property type="term" value="F:calcium/calmodulin-dependent protein kinase activity"/>
    <property type="evidence" value="ECO:0007669"/>
    <property type="project" value="InterPro"/>
</dbReference>
<dbReference type="EMBL" id="JAAMPJ010000009">
    <property type="protein sequence ID" value="NGY63273.1"/>
    <property type="molecule type" value="Genomic_DNA"/>
</dbReference>
<evidence type="ECO:0000313" key="3">
    <source>
        <dbReference type="EMBL" id="NGY63273.1"/>
    </source>
</evidence>
<accession>A0A7C9VTA1</accession>
<dbReference type="NCBIfam" id="TIGR02246">
    <property type="entry name" value="SgcJ/EcaC family oxidoreductase"/>
    <property type="match status" value="1"/>
</dbReference>
<keyword evidence="4" id="KW-1185">Reference proteome</keyword>
<keyword evidence="1" id="KW-0732">Signal</keyword>
<evidence type="ECO:0000256" key="1">
    <source>
        <dbReference type="SAM" id="SignalP"/>
    </source>
</evidence>
<gene>
    <name evidence="3" type="ORF">G7043_30565</name>
</gene>
<name>A0A7C9VTA1_9PSEU</name>
<feature type="domain" description="Calcium/calmodulin-dependent protein kinase II association-domain" evidence="2">
    <location>
        <begin position="40"/>
        <end position="153"/>
    </location>
</feature>
<evidence type="ECO:0000313" key="4">
    <source>
        <dbReference type="Proteomes" id="UP000481360"/>
    </source>
</evidence>
<dbReference type="Gene3D" id="3.10.450.50">
    <property type="match status" value="1"/>
</dbReference>
<dbReference type="InterPro" id="IPR013543">
    <property type="entry name" value="Ca/CaM-dep_prot_kinase-assoc"/>
</dbReference>
<dbReference type="PROSITE" id="PS51257">
    <property type="entry name" value="PROKAR_LIPOPROTEIN"/>
    <property type="match status" value="1"/>
</dbReference>
<evidence type="ECO:0000259" key="2">
    <source>
        <dbReference type="Pfam" id="PF08332"/>
    </source>
</evidence>
<dbReference type="AlphaFoldDB" id="A0A7C9VTA1"/>
<proteinExistence type="predicted"/>
<reference evidence="3 4" key="1">
    <citation type="submission" date="2020-03" db="EMBL/GenBank/DDBJ databases">
        <title>Isolation and identification of active actinomycetes.</title>
        <authorList>
            <person name="Sun X."/>
        </authorList>
    </citation>
    <scope>NUCLEOTIDE SEQUENCE [LARGE SCALE GENOMIC DNA]</scope>
    <source>
        <strain evidence="3 4">NEAU-D13</strain>
    </source>
</reference>
<sequence>MSNTITRAGVAVVLAAALSACAAAAQSPAPQVPDQKIVGDLLVAWKNALASGSAEKVADLYAPDAVLLPFNTNDIRTGRPDVVDYYERFLLNYPVASVEQQRVDIPDTHTATDTGVLSFVLHQEGKEPVVRARYTVMYAKAGDKWLIINHHLSQLVTSQ</sequence>
<feature type="chain" id="PRO_5039021518" evidence="1">
    <location>
        <begin position="23"/>
        <end position="159"/>
    </location>
</feature>
<dbReference type="CDD" id="cd00531">
    <property type="entry name" value="NTF2_like"/>
    <property type="match status" value="1"/>
</dbReference>
<dbReference type="RefSeq" id="WP_166051488.1">
    <property type="nucleotide sequence ID" value="NZ_JAAMPJ010000009.1"/>
</dbReference>
<comment type="caution">
    <text evidence="3">The sequence shown here is derived from an EMBL/GenBank/DDBJ whole genome shotgun (WGS) entry which is preliminary data.</text>
</comment>
<dbReference type="Proteomes" id="UP000481360">
    <property type="component" value="Unassembled WGS sequence"/>
</dbReference>
<dbReference type="GO" id="GO:0005516">
    <property type="term" value="F:calmodulin binding"/>
    <property type="evidence" value="ECO:0007669"/>
    <property type="project" value="InterPro"/>
</dbReference>
<organism evidence="3 4">
    <name type="scientific">Lentzea alba</name>
    <dbReference type="NCBI Taxonomy" id="2714351"/>
    <lineage>
        <taxon>Bacteria</taxon>
        <taxon>Bacillati</taxon>
        <taxon>Actinomycetota</taxon>
        <taxon>Actinomycetes</taxon>
        <taxon>Pseudonocardiales</taxon>
        <taxon>Pseudonocardiaceae</taxon>
        <taxon>Lentzea</taxon>
    </lineage>
</organism>
<dbReference type="SUPFAM" id="SSF54427">
    <property type="entry name" value="NTF2-like"/>
    <property type="match status" value="1"/>
</dbReference>
<protein>
    <submittedName>
        <fullName evidence="3">SgcJ/EcaC family oxidoreductase</fullName>
    </submittedName>
</protein>
<dbReference type="InterPro" id="IPR011944">
    <property type="entry name" value="Steroid_delta5-4_isomerase"/>
</dbReference>